<sequence>MGLAENAALEANMWCKVGNLSTIFVTPLGATHICKSVWDLDATERGGSLLEFLDRLGSSGSIDPMEIYVDDEAKLTLHGLVQHYIKLSELEKNRKLNDLLDALDFNQVVIFVKSVSRAAELNKLLMECNFPSICIHSGMPQEERYFLSLRSCLIMTGLGMASDLEVAPFFNRAYKEPVQDWESDNGVVFSYLVFKTMGVSKLKANNIYIGGSKLLFIVSKLILDLAIGFRLTPQGVLVCLVHNPIGLDKDVILA</sequence>
<dbReference type="PANTHER" id="PTHR47958">
    <property type="entry name" value="ATP-DEPENDENT RNA HELICASE DBP3"/>
    <property type="match status" value="1"/>
</dbReference>
<evidence type="ECO:0000313" key="3">
    <source>
        <dbReference type="Proteomes" id="UP000288805"/>
    </source>
</evidence>
<dbReference type="Gene3D" id="3.40.50.300">
    <property type="entry name" value="P-loop containing nucleotide triphosphate hydrolases"/>
    <property type="match status" value="1"/>
</dbReference>
<keyword evidence="2" id="KW-0378">Hydrolase</keyword>
<comment type="caution">
    <text evidence="2">The sequence shown here is derived from an EMBL/GenBank/DDBJ whole genome shotgun (WGS) entry which is preliminary data.</text>
</comment>
<protein>
    <submittedName>
        <fullName evidence="2">DEAD-box ATP-dependent RNA helicase 15</fullName>
    </submittedName>
</protein>
<name>A0A438D9R8_VITVI</name>
<accession>A0A438D9R8</accession>
<reference evidence="2 3" key="1">
    <citation type="journal article" date="2018" name="PLoS Genet.">
        <title>Population sequencing reveals clonal diversity and ancestral inbreeding in the grapevine cultivar Chardonnay.</title>
        <authorList>
            <person name="Roach M.J."/>
            <person name="Johnson D.L."/>
            <person name="Bohlmann J."/>
            <person name="van Vuuren H.J."/>
            <person name="Jones S.J."/>
            <person name="Pretorius I.S."/>
            <person name="Schmidt S.A."/>
            <person name="Borneman A.R."/>
        </authorList>
    </citation>
    <scope>NUCLEOTIDE SEQUENCE [LARGE SCALE GENOMIC DNA]</scope>
    <source>
        <strain evidence="3">cv. Chardonnay</strain>
        <tissue evidence="2">Leaf</tissue>
    </source>
</reference>
<dbReference type="AlphaFoldDB" id="A0A438D9R8"/>
<dbReference type="SUPFAM" id="SSF52540">
    <property type="entry name" value="P-loop containing nucleoside triphosphate hydrolases"/>
    <property type="match status" value="1"/>
</dbReference>
<keyword evidence="1" id="KW-0694">RNA-binding</keyword>
<evidence type="ECO:0000313" key="2">
    <source>
        <dbReference type="EMBL" id="RVW32213.1"/>
    </source>
</evidence>
<dbReference type="GO" id="GO:0004386">
    <property type="term" value="F:helicase activity"/>
    <property type="evidence" value="ECO:0007669"/>
    <property type="project" value="UniProtKB-KW"/>
</dbReference>
<dbReference type="EMBL" id="QGNW01001725">
    <property type="protein sequence ID" value="RVW32213.1"/>
    <property type="molecule type" value="Genomic_DNA"/>
</dbReference>
<organism evidence="2 3">
    <name type="scientific">Vitis vinifera</name>
    <name type="common">Grape</name>
    <dbReference type="NCBI Taxonomy" id="29760"/>
    <lineage>
        <taxon>Eukaryota</taxon>
        <taxon>Viridiplantae</taxon>
        <taxon>Streptophyta</taxon>
        <taxon>Embryophyta</taxon>
        <taxon>Tracheophyta</taxon>
        <taxon>Spermatophyta</taxon>
        <taxon>Magnoliopsida</taxon>
        <taxon>eudicotyledons</taxon>
        <taxon>Gunneridae</taxon>
        <taxon>Pentapetalae</taxon>
        <taxon>rosids</taxon>
        <taxon>Vitales</taxon>
        <taxon>Vitaceae</taxon>
        <taxon>Viteae</taxon>
        <taxon>Vitis</taxon>
    </lineage>
</organism>
<dbReference type="InterPro" id="IPR027417">
    <property type="entry name" value="P-loop_NTPase"/>
</dbReference>
<keyword evidence="2" id="KW-0347">Helicase</keyword>
<dbReference type="Proteomes" id="UP000288805">
    <property type="component" value="Unassembled WGS sequence"/>
</dbReference>
<gene>
    <name evidence="2" type="primary">RH15_5</name>
    <name evidence="2" type="ORF">CK203_080048</name>
</gene>
<keyword evidence="2" id="KW-0547">Nucleotide-binding</keyword>
<keyword evidence="2" id="KW-0067">ATP-binding</keyword>
<proteinExistence type="predicted"/>
<evidence type="ECO:0000256" key="1">
    <source>
        <dbReference type="ARBA" id="ARBA00022884"/>
    </source>
</evidence>
<dbReference type="GO" id="GO:0003723">
    <property type="term" value="F:RNA binding"/>
    <property type="evidence" value="ECO:0007669"/>
    <property type="project" value="UniProtKB-KW"/>
</dbReference>